<accession>A0AAW3JS66</accession>
<keyword evidence="3" id="KW-1185">Reference proteome</keyword>
<name>A0AAW3JS66_9FIRM</name>
<evidence type="ECO:0008006" key="4">
    <source>
        <dbReference type="Google" id="ProtNLM"/>
    </source>
</evidence>
<comment type="caution">
    <text evidence="2">The sequence shown here is derived from an EMBL/GenBank/DDBJ whole genome shotgun (WGS) entry which is preliminary data.</text>
</comment>
<evidence type="ECO:0000313" key="2">
    <source>
        <dbReference type="EMBL" id="KQC85290.1"/>
    </source>
</evidence>
<dbReference type="RefSeq" id="WP_022013685.1">
    <property type="nucleotide sequence ID" value="NZ_DBGBRS010000201.1"/>
</dbReference>
<gene>
    <name evidence="2" type="ORF">APZ18_11425</name>
</gene>
<dbReference type="EMBL" id="LLKB01000005">
    <property type="protein sequence ID" value="KQC85290.1"/>
    <property type="molecule type" value="Genomic_DNA"/>
</dbReference>
<keyword evidence="1" id="KW-0812">Transmembrane</keyword>
<dbReference type="Proteomes" id="UP000050833">
    <property type="component" value="Unassembled WGS sequence"/>
</dbReference>
<feature type="transmembrane region" description="Helical" evidence="1">
    <location>
        <begin position="67"/>
        <end position="86"/>
    </location>
</feature>
<dbReference type="AlphaFoldDB" id="A0AAW3JS66"/>
<feature type="transmembrane region" description="Helical" evidence="1">
    <location>
        <begin position="33"/>
        <end position="55"/>
    </location>
</feature>
<protein>
    <recommendedName>
        <fullName evidence="4">DUF5668 domain-containing protein</fullName>
    </recommendedName>
</protein>
<feature type="transmembrane region" description="Helical" evidence="1">
    <location>
        <begin position="7"/>
        <end position="27"/>
    </location>
</feature>
<organism evidence="2 3">
    <name type="scientific">Butyribacter intestini</name>
    <dbReference type="NCBI Taxonomy" id="1703332"/>
    <lineage>
        <taxon>Bacteria</taxon>
        <taxon>Bacillati</taxon>
        <taxon>Bacillota</taxon>
        <taxon>Clostridia</taxon>
        <taxon>Lachnospirales</taxon>
        <taxon>Lachnospiraceae</taxon>
        <taxon>Butyribacter</taxon>
    </lineage>
</organism>
<keyword evidence="1" id="KW-1133">Transmembrane helix</keyword>
<evidence type="ECO:0000256" key="1">
    <source>
        <dbReference type="SAM" id="Phobius"/>
    </source>
</evidence>
<proteinExistence type="predicted"/>
<reference evidence="2 3" key="1">
    <citation type="submission" date="2015-10" db="EMBL/GenBank/DDBJ databases">
        <title>Butyribacter intestini gen. nov., sp. nov., a butyric acid-producing bacterium of the family Lachnospiraceae isolated from the human faeces.</title>
        <authorList>
            <person name="Zou Y."/>
            <person name="Xue W."/>
            <person name="Luo G."/>
            <person name="Lv M."/>
        </authorList>
    </citation>
    <scope>NUCLEOTIDE SEQUENCE [LARGE SCALE GENOMIC DNA]</scope>
    <source>
        <strain evidence="2 3">TF01-11</strain>
    </source>
</reference>
<evidence type="ECO:0000313" key="3">
    <source>
        <dbReference type="Proteomes" id="UP000050833"/>
    </source>
</evidence>
<keyword evidence="1" id="KW-0472">Membrane</keyword>
<sequence>MRQRRIGTITLGISLVVFGILFLIHIFGGVLNYMLIFHLWPLILIVLGGEILYYSFFAPEKSGTYDFAAVVILIMIVFFAMCMAGADMVFSHMPKDAFDKWW</sequence>